<reference evidence="1" key="1">
    <citation type="submission" date="2014-11" db="EMBL/GenBank/DDBJ databases">
        <authorList>
            <person name="Amaro Gonzalez C."/>
        </authorList>
    </citation>
    <scope>NUCLEOTIDE SEQUENCE</scope>
</reference>
<dbReference type="EMBL" id="GBXM01020976">
    <property type="protein sequence ID" value="JAH87601.1"/>
    <property type="molecule type" value="Transcribed_RNA"/>
</dbReference>
<reference evidence="1" key="2">
    <citation type="journal article" date="2015" name="Fish Shellfish Immunol.">
        <title>Early steps in the European eel (Anguilla anguilla)-Vibrio vulnificus interaction in the gills: Role of the RtxA13 toxin.</title>
        <authorList>
            <person name="Callol A."/>
            <person name="Pajuelo D."/>
            <person name="Ebbesson L."/>
            <person name="Teles M."/>
            <person name="MacKenzie S."/>
            <person name="Amaro C."/>
        </authorList>
    </citation>
    <scope>NUCLEOTIDE SEQUENCE</scope>
</reference>
<protein>
    <submittedName>
        <fullName evidence="1">Uncharacterized protein</fullName>
    </submittedName>
</protein>
<evidence type="ECO:0000313" key="1">
    <source>
        <dbReference type="EMBL" id="JAH87601.1"/>
    </source>
</evidence>
<accession>A0A0E9WBC1</accession>
<name>A0A0E9WBC1_ANGAN</name>
<sequence>MSIESLHQCKTARMCAFVNVMCLRNDNPPPTTRVFPTGKSTVHPPCLSSSLPPSKPLGPSLPTTLCFQYIPSLTVLTHRKSQFTDRTG</sequence>
<organism evidence="1">
    <name type="scientific">Anguilla anguilla</name>
    <name type="common">European freshwater eel</name>
    <name type="synonym">Muraena anguilla</name>
    <dbReference type="NCBI Taxonomy" id="7936"/>
    <lineage>
        <taxon>Eukaryota</taxon>
        <taxon>Metazoa</taxon>
        <taxon>Chordata</taxon>
        <taxon>Craniata</taxon>
        <taxon>Vertebrata</taxon>
        <taxon>Euteleostomi</taxon>
        <taxon>Actinopterygii</taxon>
        <taxon>Neopterygii</taxon>
        <taxon>Teleostei</taxon>
        <taxon>Anguilliformes</taxon>
        <taxon>Anguillidae</taxon>
        <taxon>Anguilla</taxon>
    </lineage>
</organism>
<dbReference type="AlphaFoldDB" id="A0A0E9WBC1"/>
<proteinExistence type="predicted"/>